<evidence type="ECO:0000256" key="3">
    <source>
        <dbReference type="ARBA" id="ARBA00013051"/>
    </source>
</evidence>
<dbReference type="InterPro" id="IPR016161">
    <property type="entry name" value="Ald_DH/histidinol_DH"/>
</dbReference>
<dbReference type="SUPFAM" id="SSF53720">
    <property type="entry name" value="ALDH-like"/>
    <property type="match status" value="1"/>
</dbReference>
<sequence>DFLYGAEWKQLESNRAITSLHVAFSRDQEDKIYVQAKLAQQKAAVFAVLSQGGYCFVAGSAKRMPSDVYSTIRDIVASEGRVSIKEADVFMKSLVRQKRYMMVGQKRKKSAIAAEVDDELKEKRRVQWKLNQRNSRQKRTNLASTLTKENSDAAEAIEALERRLEALAGSAVVAREPMSVFRGNAAVRIIDEYYQVFQNGFATCPVQQQFQYDFVRKIMTTSTSFMNAQGAESVVNQWRLMTTSHHSLRIRPLSCEYMKEEDGVVVRAVSRYIVRISRNTLETLYPHVLSREALVQHLVGLEVDALDTVHSYFDGDGRIIRHDVVIDFVNPLIKLLGNVDLAAEVLNGAHLADNGLVDIERNDKRAQKALLHGDTAQFASAHVEIAGNVHGPSAAPEPPSSPRLHWRALGKCCLGYVCQWMTQLCHCYLELGATYDIQNPSTGVNVGSIAAMDVVDTEAAVAAAGDALAAWKSRTPFERSGVLQKWDRLLRDNTNDLAFIMSTESGKPLAEAAGEVAYAADYLRFFAHECLRHEGFLVPSHLPGRRLMAMRQPVGVCAMITPWNFPIGMLARKVAPALAAGCTAVVKPAGTTPLSALAFAKLGHDAGVPDGVLNIVPAAHEAAPRIGRALATHPTVRKLSFTGSTSVGKLLAAQCATTMKRVSMELGGNAPFIVFDDANMDEAIDGLIQAKFRNTGQTCVCPNRVFVQATILQKFTDRLVDRVLDLTLGDAVSSGCHLGPLITSAAVDKVMGLVGQAVRAGAKVLVGGRPHLALGPNYMQATVLAKVTLDMHIANEEVFGPVVPLLAFETESDVIDMANATDMGLAAYCFTSDLGRAWRMSEALEAGMVGINAGVISAVQAPFGGIKQSGQGREGSIVGLVRSCLVNYITSG</sequence>
<organism evidence="11 12">
    <name type="scientific">Aphanomyces astaci</name>
    <name type="common">Crayfish plague agent</name>
    <dbReference type="NCBI Taxonomy" id="112090"/>
    <lineage>
        <taxon>Eukaryota</taxon>
        <taxon>Sar</taxon>
        <taxon>Stramenopiles</taxon>
        <taxon>Oomycota</taxon>
        <taxon>Saprolegniomycetes</taxon>
        <taxon>Saprolegniales</taxon>
        <taxon>Verrucalvaceae</taxon>
        <taxon>Aphanomyces</taxon>
    </lineage>
</organism>
<dbReference type="Pfam" id="PF00171">
    <property type="entry name" value="Aldedh"/>
    <property type="match status" value="1"/>
</dbReference>
<dbReference type="PROSITE" id="PS00687">
    <property type="entry name" value="ALDEHYDE_DEHYDR_GLU"/>
    <property type="match status" value="1"/>
</dbReference>
<dbReference type="InterPro" id="IPR016160">
    <property type="entry name" value="Ald_DH_CS_CYS"/>
</dbReference>
<comment type="similarity">
    <text evidence="2 8">Belongs to the aldehyde dehydrogenase family.</text>
</comment>
<evidence type="ECO:0000256" key="9">
    <source>
        <dbReference type="SAM" id="Coils"/>
    </source>
</evidence>
<name>A0A397BVE7_APHAT</name>
<dbReference type="FunFam" id="3.40.309.10:FF:000004">
    <property type="entry name" value="Succinate-semialdehyde dehydrogenase I"/>
    <property type="match status" value="1"/>
</dbReference>
<dbReference type="VEuPathDB" id="FungiDB:H257_00301"/>
<dbReference type="Gene3D" id="3.40.50.80">
    <property type="entry name" value="Nucleotide-binding domain of ferredoxin-NADP reductase (FNR) module"/>
    <property type="match status" value="1"/>
</dbReference>
<dbReference type="FunFam" id="3.40.605.10:FF:000005">
    <property type="entry name" value="Succinate-semialdehyde dehydrogenase I"/>
    <property type="match status" value="1"/>
</dbReference>
<keyword evidence="9" id="KW-0175">Coiled coil</keyword>
<evidence type="ECO:0000256" key="7">
    <source>
        <dbReference type="PROSITE-ProRule" id="PRU10007"/>
    </source>
</evidence>
<protein>
    <recommendedName>
        <fullName evidence="4">Succinate-semialdehyde dehydrogenase, mitochondrial</fullName>
        <ecNumber evidence="3">1.2.1.24</ecNumber>
    </recommendedName>
    <alternativeName>
        <fullName evidence="6">NAD(+)-dependent succinic semialdehyde dehydrogenase</fullName>
    </alternativeName>
</protein>
<dbReference type="PANTHER" id="PTHR43353:SF5">
    <property type="entry name" value="SUCCINATE-SEMIALDEHYDE DEHYDROGENASE, MITOCHONDRIAL"/>
    <property type="match status" value="1"/>
</dbReference>
<dbReference type="CDD" id="cd14686">
    <property type="entry name" value="bZIP"/>
    <property type="match status" value="1"/>
</dbReference>
<dbReference type="Gene3D" id="3.40.309.10">
    <property type="entry name" value="Aldehyde Dehydrogenase, Chain A, domain 2"/>
    <property type="match status" value="1"/>
</dbReference>
<reference evidence="11 12" key="1">
    <citation type="submission" date="2018-08" db="EMBL/GenBank/DDBJ databases">
        <title>Aphanomyces genome sequencing and annotation.</title>
        <authorList>
            <person name="Minardi D."/>
            <person name="Oidtmann B."/>
            <person name="Van Der Giezen M."/>
            <person name="Studholme D.J."/>
        </authorList>
    </citation>
    <scope>NUCLEOTIDE SEQUENCE [LARGE SCALE GENOMIC DNA]</scope>
    <source>
        <strain evidence="11 12">Yx</strain>
    </source>
</reference>
<dbReference type="GO" id="GO:0009450">
    <property type="term" value="P:gamma-aminobutyric acid catabolic process"/>
    <property type="evidence" value="ECO:0007669"/>
    <property type="project" value="TreeGrafter"/>
</dbReference>
<feature type="domain" description="Aldehyde dehydrogenase" evidence="10">
    <location>
        <begin position="434"/>
        <end position="880"/>
    </location>
</feature>
<dbReference type="EMBL" id="QUTA01002783">
    <property type="protein sequence ID" value="RHY25904.1"/>
    <property type="molecule type" value="Genomic_DNA"/>
</dbReference>
<dbReference type="InterPro" id="IPR016162">
    <property type="entry name" value="Ald_DH_N"/>
</dbReference>
<evidence type="ECO:0000313" key="11">
    <source>
        <dbReference type="EMBL" id="RHY25904.1"/>
    </source>
</evidence>
<feature type="coiled-coil region" evidence="9">
    <location>
        <begin position="143"/>
        <end position="170"/>
    </location>
</feature>
<dbReference type="AlphaFoldDB" id="A0A397BVE7"/>
<accession>A0A397BVE7</accession>
<dbReference type="InterPro" id="IPR016163">
    <property type="entry name" value="Ald_DH_C"/>
</dbReference>
<dbReference type="InterPro" id="IPR050740">
    <property type="entry name" value="Aldehyde_DH_Superfamily"/>
</dbReference>
<dbReference type="VEuPathDB" id="FungiDB:H257_00302"/>
<dbReference type="CDD" id="cd07103">
    <property type="entry name" value="ALDH_F5_SSADH_GabD"/>
    <property type="match status" value="1"/>
</dbReference>
<feature type="active site" evidence="7">
    <location>
        <position position="665"/>
    </location>
</feature>
<evidence type="ECO:0000256" key="8">
    <source>
        <dbReference type="RuleBase" id="RU003345"/>
    </source>
</evidence>
<gene>
    <name evidence="11" type="ORF">DYB25_008407</name>
</gene>
<comment type="pathway">
    <text evidence="1">Amino-acid degradation; 4-aminobutanoate degradation.</text>
</comment>
<dbReference type="Proteomes" id="UP000266239">
    <property type="component" value="Unassembled WGS sequence"/>
</dbReference>
<evidence type="ECO:0000256" key="1">
    <source>
        <dbReference type="ARBA" id="ARBA00005176"/>
    </source>
</evidence>
<dbReference type="EC" id="1.2.1.24" evidence="3"/>
<evidence type="ECO:0000259" key="10">
    <source>
        <dbReference type="Pfam" id="PF00171"/>
    </source>
</evidence>
<keyword evidence="5 8" id="KW-0560">Oxidoreductase</keyword>
<dbReference type="PANTHER" id="PTHR43353">
    <property type="entry name" value="SUCCINATE-SEMIALDEHYDE DEHYDROGENASE, MITOCHONDRIAL"/>
    <property type="match status" value="1"/>
</dbReference>
<evidence type="ECO:0000256" key="4">
    <source>
        <dbReference type="ARBA" id="ARBA00019842"/>
    </source>
</evidence>
<evidence type="ECO:0000256" key="6">
    <source>
        <dbReference type="ARBA" id="ARBA00030806"/>
    </source>
</evidence>
<feature type="non-terminal residue" evidence="11">
    <location>
        <position position="1"/>
    </location>
</feature>
<dbReference type="InterPro" id="IPR039261">
    <property type="entry name" value="FNR_nucleotide-bd"/>
</dbReference>
<comment type="caution">
    <text evidence="11">The sequence shown here is derived from an EMBL/GenBank/DDBJ whole genome shotgun (WGS) entry which is preliminary data.</text>
</comment>
<evidence type="ECO:0000256" key="2">
    <source>
        <dbReference type="ARBA" id="ARBA00009986"/>
    </source>
</evidence>
<dbReference type="SUPFAM" id="SSF52343">
    <property type="entry name" value="Ferredoxin reductase-like, C-terminal NADP-linked domain"/>
    <property type="match status" value="1"/>
</dbReference>
<evidence type="ECO:0000313" key="12">
    <source>
        <dbReference type="Proteomes" id="UP000266239"/>
    </source>
</evidence>
<dbReference type="Gene3D" id="3.40.605.10">
    <property type="entry name" value="Aldehyde Dehydrogenase, Chain A, domain 1"/>
    <property type="match status" value="1"/>
</dbReference>
<dbReference type="InterPro" id="IPR015590">
    <property type="entry name" value="Aldehyde_DH_dom"/>
</dbReference>
<dbReference type="GO" id="GO:0004777">
    <property type="term" value="F:succinate-semialdehyde dehydrogenase (NAD+) activity"/>
    <property type="evidence" value="ECO:0007669"/>
    <property type="project" value="UniProtKB-EC"/>
</dbReference>
<evidence type="ECO:0000256" key="5">
    <source>
        <dbReference type="ARBA" id="ARBA00023002"/>
    </source>
</evidence>
<dbReference type="PROSITE" id="PS00070">
    <property type="entry name" value="ALDEHYDE_DEHYDR_CYS"/>
    <property type="match status" value="1"/>
</dbReference>
<dbReference type="InterPro" id="IPR029510">
    <property type="entry name" value="Ald_DH_CS_GLU"/>
</dbReference>
<proteinExistence type="inferred from homology"/>